<dbReference type="EMBL" id="CP001390">
    <property type="protein sequence ID" value="ACM18975.1"/>
    <property type="molecule type" value="Genomic_DNA"/>
</dbReference>
<dbReference type="PANTHER" id="PTHR21043">
    <property type="entry name" value="IOJAP SUPERFAMILY ORTHOLOG"/>
    <property type="match status" value="1"/>
</dbReference>
<keyword evidence="2" id="KW-0678">Repressor</keyword>
<evidence type="ECO:0000313" key="4">
    <source>
        <dbReference type="Proteomes" id="UP000007721"/>
    </source>
</evidence>
<gene>
    <name evidence="2" type="primary">rsfS</name>
    <name evidence="3" type="ordered locus">Geob_0610</name>
</gene>
<evidence type="ECO:0000256" key="1">
    <source>
        <dbReference type="ARBA" id="ARBA00010574"/>
    </source>
</evidence>
<name>B9M0D8_GEODF</name>
<dbReference type="GO" id="GO:0005737">
    <property type="term" value="C:cytoplasm"/>
    <property type="evidence" value="ECO:0007669"/>
    <property type="project" value="UniProtKB-SubCell"/>
</dbReference>
<comment type="subunit">
    <text evidence="2">Interacts with ribosomal protein uL14 (rplN).</text>
</comment>
<reference evidence="3 4" key="1">
    <citation type="submission" date="2009-01" db="EMBL/GenBank/DDBJ databases">
        <title>Complete sequence of Geobacter sp. FRC-32.</title>
        <authorList>
            <consortium name="US DOE Joint Genome Institute"/>
            <person name="Lucas S."/>
            <person name="Copeland A."/>
            <person name="Lapidus A."/>
            <person name="Glavina del Rio T."/>
            <person name="Dalin E."/>
            <person name="Tice H."/>
            <person name="Bruce D."/>
            <person name="Goodwin L."/>
            <person name="Pitluck S."/>
            <person name="Saunders E."/>
            <person name="Brettin T."/>
            <person name="Detter J.C."/>
            <person name="Han C."/>
            <person name="Larimer F."/>
            <person name="Land M."/>
            <person name="Hauser L."/>
            <person name="Kyrpides N."/>
            <person name="Ovchinnikova G."/>
            <person name="Kostka J."/>
            <person name="Richardson P."/>
        </authorList>
    </citation>
    <scope>NUCLEOTIDE SEQUENCE [LARGE SCALE GENOMIC DNA]</scope>
    <source>
        <strain evidence="4">DSM 22248 / JCM 15807 / FRC-32</strain>
    </source>
</reference>
<dbReference type="SUPFAM" id="SSF81301">
    <property type="entry name" value="Nucleotidyltransferase"/>
    <property type="match status" value="1"/>
</dbReference>
<dbReference type="Gene3D" id="3.30.460.10">
    <property type="entry name" value="Beta Polymerase, domain 2"/>
    <property type="match status" value="1"/>
</dbReference>
<dbReference type="InterPro" id="IPR004394">
    <property type="entry name" value="Iojap/RsfS/C7orf30"/>
</dbReference>
<dbReference type="GO" id="GO:0090071">
    <property type="term" value="P:negative regulation of ribosome biogenesis"/>
    <property type="evidence" value="ECO:0007669"/>
    <property type="project" value="UniProtKB-UniRule"/>
</dbReference>
<keyword evidence="2" id="KW-0963">Cytoplasm</keyword>
<organism evidence="3 4">
    <name type="scientific">Geotalea daltonii (strain DSM 22248 / JCM 15807 / FRC-32)</name>
    <name type="common">Geobacter daltonii</name>
    <dbReference type="NCBI Taxonomy" id="316067"/>
    <lineage>
        <taxon>Bacteria</taxon>
        <taxon>Pseudomonadati</taxon>
        <taxon>Thermodesulfobacteriota</taxon>
        <taxon>Desulfuromonadia</taxon>
        <taxon>Geobacterales</taxon>
        <taxon>Geobacteraceae</taxon>
        <taxon>Geotalea</taxon>
    </lineage>
</organism>
<dbReference type="Pfam" id="PF02410">
    <property type="entry name" value="RsfS"/>
    <property type="match status" value="1"/>
</dbReference>
<dbReference type="RefSeq" id="WP_012645704.1">
    <property type="nucleotide sequence ID" value="NC_011979.1"/>
</dbReference>
<keyword evidence="2" id="KW-0810">Translation regulation</keyword>
<keyword evidence="4" id="KW-1185">Reference proteome</keyword>
<dbReference type="GO" id="GO:0043023">
    <property type="term" value="F:ribosomal large subunit binding"/>
    <property type="evidence" value="ECO:0007669"/>
    <property type="project" value="TreeGrafter"/>
</dbReference>
<dbReference type="KEGG" id="geo:Geob_0610"/>
<dbReference type="eggNOG" id="COG0799">
    <property type="taxonomic scope" value="Bacteria"/>
</dbReference>
<dbReference type="STRING" id="316067.Geob_0610"/>
<evidence type="ECO:0000313" key="3">
    <source>
        <dbReference type="EMBL" id="ACM18975.1"/>
    </source>
</evidence>
<dbReference type="NCBIfam" id="TIGR00090">
    <property type="entry name" value="rsfS_iojap_ybeB"/>
    <property type="match status" value="1"/>
</dbReference>
<comment type="function">
    <text evidence="2">Functions as a ribosomal silencing factor. Interacts with ribosomal protein uL14 (rplN), blocking formation of intersubunit bridge B8. Prevents association of the 30S and 50S ribosomal subunits and the formation of functional ribosomes, thus repressing translation.</text>
</comment>
<dbReference type="AlphaFoldDB" id="B9M0D8"/>
<proteinExistence type="inferred from homology"/>
<dbReference type="GO" id="GO:0017148">
    <property type="term" value="P:negative regulation of translation"/>
    <property type="evidence" value="ECO:0007669"/>
    <property type="project" value="UniProtKB-UniRule"/>
</dbReference>
<dbReference type="InterPro" id="IPR043519">
    <property type="entry name" value="NT_sf"/>
</dbReference>
<comment type="subcellular location">
    <subcellularLocation>
        <location evidence="2">Cytoplasm</location>
    </subcellularLocation>
</comment>
<dbReference type="HOGENOM" id="CLU_092688_2_0_7"/>
<protein>
    <recommendedName>
        <fullName evidence="2">Ribosomal silencing factor RsfS</fullName>
    </recommendedName>
</protein>
<dbReference type="GO" id="GO:0042256">
    <property type="term" value="P:cytosolic ribosome assembly"/>
    <property type="evidence" value="ECO:0007669"/>
    <property type="project" value="UniProtKB-UniRule"/>
</dbReference>
<comment type="similarity">
    <text evidence="1 2">Belongs to the Iojap/RsfS family.</text>
</comment>
<sequence length="128" mass="14863">MVDKNVLNSRERAIQCAALALDKKALDVRIYEISRHSSIADYLVLANGRSDKQTQAIADSVRQGLKKFGKALDIEGMQEGRWVIIDYGDVIVHVFQEEVRRHYNLDEMWNNCPLVEIPEQYLWEDKEK</sequence>
<dbReference type="HAMAP" id="MF_01477">
    <property type="entry name" value="Iojap_RsfS"/>
    <property type="match status" value="1"/>
</dbReference>
<dbReference type="Proteomes" id="UP000007721">
    <property type="component" value="Chromosome"/>
</dbReference>
<dbReference type="OrthoDB" id="9793681at2"/>
<evidence type="ECO:0000256" key="2">
    <source>
        <dbReference type="HAMAP-Rule" id="MF_01477"/>
    </source>
</evidence>
<dbReference type="PANTHER" id="PTHR21043:SF0">
    <property type="entry name" value="MITOCHONDRIAL ASSEMBLY OF RIBOSOMAL LARGE SUBUNIT PROTEIN 1"/>
    <property type="match status" value="1"/>
</dbReference>
<accession>B9M0D8</accession>